<accession>A0ABR5DF86</accession>
<evidence type="ECO:0008006" key="3">
    <source>
        <dbReference type="Google" id="ProtNLM"/>
    </source>
</evidence>
<dbReference type="EMBL" id="JSVU01000012">
    <property type="protein sequence ID" value="KJJ37426.1"/>
    <property type="molecule type" value="Genomic_DNA"/>
</dbReference>
<organism evidence="1 2">
    <name type="scientific">Aequorivita vladivostokensis</name>
    <dbReference type="NCBI Taxonomy" id="171194"/>
    <lineage>
        <taxon>Bacteria</taxon>
        <taxon>Pseudomonadati</taxon>
        <taxon>Bacteroidota</taxon>
        <taxon>Flavobacteriia</taxon>
        <taxon>Flavobacteriales</taxon>
        <taxon>Flavobacteriaceae</taxon>
        <taxon>Aequorivita</taxon>
    </lineage>
</organism>
<evidence type="ECO:0000313" key="1">
    <source>
        <dbReference type="EMBL" id="KJJ37426.1"/>
    </source>
</evidence>
<reference evidence="1 2" key="1">
    <citation type="submission" date="2014-10" db="EMBL/GenBank/DDBJ databases">
        <title>Genome sequencing of Vitellibacter vladivostokensis KMM 3516.</title>
        <authorList>
            <person name="Thevarajoo S."/>
            <person name="Selvaratnam C."/>
            <person name="Goh K.M."/>
            <person name="Chong C.S."/>
        </authorList>
    </citation>
    <scope>NUCLEOTIDE SEQUENCE [LARGE SCALE GENOMIC DNA]</scope>
    <source>
        <strain evidence="1 2">KMM 3516</strain>
    </source>
</reference>
<proteinExistence type="predicted"/>
<name>A0ABR5DF86_9FLAO</name>
<dbReference type="Proteomes" id="UP000033497">
    <property type="component" value="Unassembled WGS sequence"/>
</dbReference>
<evidence type="ECO:0000313" key="2">
    <source>
        <dbReference type="Proteomes" id="UP000033497"/>
    </source>
</evidence>
<sequence length="176" mass="19708">MKNILLFLALSSTILFTSCEGDPGPPGLDGGLVYANVFEVSPAFSYSDYPENLYFTSVYNYPFEVFESDVVLVYRLSGLDDTVSPPADIWTQLPQNKFYQDGTGDFIQYNYNSTFISVQFTIEGNFDLTNIDPKDLNGQTFRVAVVPAEFAKTNPSMRDILEVMQADGSQIEKIEL</sequence>
<gene>
    <name evidence="1" type="ORF">MB09_14450</name>
</gene>
<dbReference type="PROSITE" id="PS51257">
    <property type="entry name" value="PROKAR_LIPOPROTEIN"/>
    <property type="match status" value="1"/>
</dbReference>
<keyword evidence="2" id="KW-1185">Reference proteome</keyword>
<comment type="caution">
    <text evidence="1">The sequence shown here is derived from an EMBL/GenBank/DDBJ whole genome shotgun (WGS) entry which is preliminary data.</text>
</comment>
<protein>
    <recommendedName>
        <fullName evidence="3">Dihydrolipoamide dehydrogenase</fullName>
    </recommendedName>
</protein>
<dbReference type="RefSeq" id="WP_045081620.1">
    <property type="nucleotide sequence ID" value="NZ_JSVU01000012.1"/>
</dbReference>